<dbReference type="PANTHER" id="PTHR42648">
    <property type="entry name" value="TRANSPOSASE, PUTATIVE-RELATED"/>
    <property type="match status" value="1"/>
</dbReference>
<dbReference type="InterPro" id="IPR039537">
    <property type="entry name" value="Retrotran_Ty1/copia-like"/>
</dbReference>
<gene>
    <name evidence="1" type="ORF">KIW84_061648</name>
</gene>
<dbReference type="EMBL" id="JAMSHJ010000006">
    <property type="protein sequence ID" value="KAI5395128.1"/>
    <property type="molecule type" value="Genomic_DNA"/>
</dbReference>
<comment type="caution">
    <text evidence="1">The sequence shown here is derived from an EMBL/GenBank/DDBJ whole genome shotgun (WGS) entry which is preliminary data.</text>
</comment>
<name>A0A9D4W2Z8_PEA</name>
<dbReference type="GO" id="GO:0003676">
    <property type="term" value="F:nucleic acid binding"/>
    <property type="evidence" value="ECO:0007669"/>
    <property type="project" value="InterPro"/>
</dbReference>
<dbReference type="SUPFAM" id="SSF53098">
    <property type="entry name" value="Ribonuclease H-like"/>
    <property type="match status" value="1"/>
</dbReference>
<dbReference type="InterPro" id="IPR012337">
    <property type="entry name" value="RNaseH-like_sf"/>
</dbReference>
<protein>
    <submittedName>
        <fullName evidence="1">Uncharacterized protein</fullName>
    </submittedName>
</protein>
<dbReference type="InterPro" id="IPR036397">
    <property type="entry name" value="RNaseH_sf"/>
</dbReference>
<organism evidence="1 2">
    <name type="scientific">Pisum sativum</name>
    <name type="common">Garden pea</name>
    <name type="synonym">Lathyrus oleraceus</name>
    <dbReference type="NCBI Taxonomy" id="3888"/>
    <lineage>
        <taxon>Eukaryota</taxon>
        <taxon>Viridiplantae</taxon>
        <taxon>Streptophyta</taxon>
        <taxon>Embryophyta</taxon>
        <taxon>Tracheophyta</taxon>
        <taxon>Spermatophyta</taxon>
        <taxon>Magnoliopsida</taxon>
        <taxon>eudicotyledons</taxon>
        <taxon>Gunneridae</taxon>
        <taxon>Pentapetalae</taxon>
        <taxon>rosids</taxon>
        <taxon>fabids</taxon>
        <taxon>Fabales</taxon>
        <taxon>Fabaceae</taxon>
        <taxon>Papilionoideae</taxon>
        <taxon>50 kb inversion clade</taxon>
        <taxon>NPAAA clade</taxon>
        <taxon>Hologalegina</taxon>
        <taxon>IRL clade</taxon>
        <taxon>Fabeae</taxon>
        <taxon>Lathyrus</taxon>
    </lineage>
</organism>
<keyword evidence="2" id="KW-1185">Reference proteome</keyword>
<dbReference type="PANTHER" id="PTHR42648:SF26">
    <property type="entry name" value="INTEGRASE CATALYTIC DOMAIN-CONTAINING PROTEIN"/>
    <property type="match status" value="1"/>
</dbReference>
<reference evidence="1 2" key="1">
    <citation type="journal article" date="2022" name="Nat. Genet.">
        <title>Improved pea reference genome and pan-genome highlight genomic features and evolutionary characteristics.</title>
        <authorList>
            <person name="Yang T."/>
            <person name="Liu R."/>
            <person name="Luo Y."/>
            <person name="Hu S."/>
            <person name="Wang D."/>
            <person name="Wang C."/>
            <person name="Pandey M.K."/>
            <person name="Ge S."/>
            <person name="Xu Q."/>
            <person name="Li N."/>
            <person name="Li G."/>
            <person name="Huang Y."/>
            <person name="Saxena R.K."/>
            <person name="Ji Y."/>
            <person name="Li M."/>
            <person name="Yan X."/>
            <person name="He Y."/>
            <person name="Liu Y."/>
            <person name="Wang X."/>
            <person name="Xiang C."/>
            <person name="Varshney R.K."/>
            <person name="Ding H."/>
            <person name="Gao S."/>
            <person name="Zong X."/>
        </authorList>
    </citation>
    <scope>NUCLEOTIDE SEQUENCE [LARGE SCALE GENOMIC DNA]</scope>
    <source>
        <strain evidence="1 2">cv. Zhongwan 6</strain>
    </source>
</reference>
<evidence type="ECO:0000313" key="1">
    <source>
        <dbReference type="EMBL" id="KAI5395128.1"/>
    </source>
</evidence>
<accession>A0A9D4W2Z8</accession>
<evidence type="ECO:0000313" key="2">
    <source>
        <dbReference type="Proteomes" id="UP001058974"/>
    </source>
</evidence>
<dbReference type="AlphaFoldDB" id="A0A9D4W2Z8"/>
<proteinExistence type="predicted"/>
<sequence>MHSLKQIGDLLASLGSSVSIEDMTDYIPRDLDDGYGAVIDGVNARDNPITFDDLLYKLLIQELSIVVVQQQTHAPLTALNAQWCNVKGHVLSQCRTFRQQHPSIPPPPRDLHQVNTATAALPQTDYLVDSGSTHHITNDLANMAIHHPYTGPDSLLMGNDSDNGGEYIGLRPFISNHGISHHTTPPHTLEHNGISEFQNHHIVETGLALLHHSGLPLTYWPHAMTTAAYLINCLPTPILGLLGRSTCILVSRSSTGKIYTSRHVKFVESEFPFSSLATQTQELAPDSTLTSPNQNKLTQIIQKPATPITNEITHITHPSTPSSPIPNDLTRTIQQQSPFSQTSSELAEPTQAYSPLHQTLMSSLKTFKFPFPRPQYPMNSPTSLHRQSLPHRPHPLLAHTKISRPTAVGSSLILKTTLRSPHSSTPSPLAFL</sequence>
<dbReference type="Gramene" id="Psat06G0164800-T1">
    <property type="protein sequence ID" value="KAI5395128.1"/>
    <property type="gene ID" value="KIW84_061648"/>
</dbReference>
<dbReference type="Gene3D" id="3.30.420.10">
    <property type="entry name" value="Ribonuclease H-like superfamily/Ribonuclease H"/>
    <property type="match status" value="1"/>
</dbReference>
<dbReference type="Proteomes" id="UP001058974">
    <property type="component" value="Chromosome 6"/>
</dbReference>